<dbReference type="Proteomes" id="UP001205998">
    <property type="component" value="Unassembled WGS sequence"/>
</dbReference>
<dbReference type="AlphaFoldDB" id="A0AAD5B3M1"/>
<proteinExistence type="predicted"/>
<reference evidence="3" key="1">
    <citation type="submission" date="2018-07" db="EMBL/GenBank/DDBJ databases">
        <title>Comparative genomics of catfishes provides insights into carnivory and benthic adaptation.</title>
        <authorList>
            <person name="Zhang Y."/>
            <person name="Wang D."/>
            <person name="Peng Z."/>
            <person name="Zheng S."/>
            <person name="Shao F."/>
            <person name="Tao W."/>
        </authorList>
    </citation>
    <scope>NUCLEOTIDE SEQUENCE</scope>
    <source>
        <strain evidence="3">Chongqing</strain>
    </source>
</reference>
<protein>
    <submittedName>
        <fullName evidence="3">Actinodin2</fullName>
    </submittedName>
</protein>
<feature type="signal peptide" evidence="2">
    <location>
        <begin position="1"/>
        <end position="26"/>
    </location>
</feature>
<feature type="region of interest" description="Disordered" evidence="1">
    <location>
        <begin position="443"/>
        <end position="464"/>
    </location>
</feature>
<gene>
    <name evidence="3" type="ORF">C0J50_3182</name>
</gene>
<dbReference type="EMBL" id="MU548165">
    <property type="protein sequence ID" value="KAI5627916.1"/>
    <property type="molecule type" value="Genomic_DNA"/>
</dbReference>
<name>A0AAD5B3M1_SILAS</name>
<keyword evidence="4" id="KW-1185">Reference proteome</keyword>
<keyword evidence="2" id="KW-0732">Signal</keyword>
<organism evidence="3 4">
    <name type="scientific">Silurus asotus</name>
    <name type="common">Amur catfish</name>
    <name type="synonym">Parasilurus asotus</name>
    <dbReference type="NCBI Taxonomy" id="30991"/>
    <lineage>
        <taxon>Eukaryota</taxon>
        <taxon>Metazoa</taxon>
        <taxon>Chordata</taxon>
        <taxon>Craniata</taxon>
        <taxon>Vertebrata</taxon>
        <taxon>Euteleostomi</taxon>
        <taxon>Actinopterygii</taxon>
        <taxon>Neopterygii</taxon>
        <taxon>Teleostei</taxon>
        <taxon>Ostariophysi</taxon>
        <taxon>Siluriformes</taxon>
        <taxon>Siluridae</taxon>
        <taxon>Silurus</taxon>
    </lineage>
</organism>
<comment type="caution">
    <text evidence="3">The sequence shown here is derived from an EMBL/GenBank/DDBJ whole genome shotgun (WGS) entry which is preliminary data.</text>
</comment>
<evidence type="ECO:0000256" key="2">
    <source>
        <dbReference type="SAM" id="SignalP"/>
    </source>
</evidence>
<evidence type="ECO:0000256" key="1">
    <source>
        <dbReference type="SAM" id="MobiDB-lite"/>
    </source>
</evidence>
<evidence type="ECO:0000313" key="3">
    <source>
        <dbReference type="EMBL" id="KAI5627916.1"/>
    </source>
</evidence>
<accession>A0AAD5B3M1</accession>
<feature type="chain" id="PRO_5041950392" evidence="2">
    <location>
        <begin position="27"/>
        <end position="484"/>
    </location>
</feature>
<sequence length="484" mass="53957">MARIRLPLLFAAIVLAIILMPDFLGAGPVGYPEKEEDMDMFAFDASMMNPLMHNIFVSSVAEVAEDKPASSLPLRKLTRNKRNPVAYYKRLPEFWAWYRYYMDTHNQEGIESLDQLYLIYLQNKHRADGDNSYKHYLTHLSEVYKACSKSDDPDCIPEYTSKPTAKVVMPAALRQAPVNVCNPYLDPYCTFSLGPQAPENPPPAPASVKSPSPIRLPLPIKSPSGYHYYAPAMAPFLSSEQSAELLRICNPSDVECLQYHLRASYGYRPALTPVPSYAYMGCDPTKDPYCRPTMIAKTPSGLYNVYPHCNPAVDPLCVSNVAPASQTAEDTPKGQYCNPLLDKGCNPLTANRMVTLKSPVQQYVPQGGLIPLHLSSLMQPFLINQQGKSSATPECHPYDPNCSNFSPPASIEAGKNGQNGIILPHPDCDPEIDYNCRLRRADPKDNIKNEPESSDDVSNANVAPQYHAPRFEDFLRGYLGHYKK</sequence>
<evidence type="ECO:0000313" key="4">
    <source>
        <dbReference type="Proteomes" id="UP001205998"/>
    </source>
</evidence>